<sequence>MSRVWRRVVEPEQREQRRTTTIQRHNEGPSRTATEPQREVPQGNTGGDQALRRRRALSPLEDDLTYAEVTSGRRSSSPRIELRNKETHRASSPGRDTVTQRKEAPWEEVRRKKQRSFPTTGDTARLERTTANHYPNRRSPPTKRTSSGVVEVSRQITEQPGHHAIDCRRLEVCRICERPGHRAATCPMPSSERSTPQVHEDDLLKKKGKKRKAKNEVATGGTTRAEETTPRQNTEPEKISSHKGSIAIDESTVEEIRLLRSYTIATVTKGYAGSTPSRRVKEELAALVGPELTWSSEPFDDDRILIFVPSGGTSEEAGESGRVEVQDILHPLPPMHGRRKLNGNGRGRAPVAQHQGPSRIWSPSGHDRKDAKASGGPCVPRQGRRPVRRTL</sequence>
<dbReference type="Proteomes" id="UP001085076">
    <property type="component" value="Miscellaneous, Linkage group lg05"/>
</dbReference>
<dbReference type="AlphaFoldDB" id="A0A9D5CDH1"/>
<name>A0A9D5CDH1_9LILI</name>
<evidence type="ECO:0008006" key="4">
    <source>
        <dbReference type="Google" id="ProtNLM"/>
    </source>
</evidence>
<dbReference type="EMBL" id="JAGGNH010000005">
    <property type="protein sequence ID" value="KAJ0970647.1"/>
    <property type="molecule type" value="Genomic_DNA"/>
</dbReference>
<feature type="compositionally biased region" description="Basic and acidic residues" evidence="1">
    <location>
        <begin position="224"/>
        <end position="240"/>
    </location>
</feature>
<organism evidence="2 3">
    <name type="scientific">Dioscorea zingiberensis</name>
    <dbReference type="NCBI Taxonomy" id="325984"/>
    <lineage>
        <taxon>Eukaryota</taxon>
        <taxon>Viridiplantae</taxon>
        <taxon>Streptophyta</taxon>
        <taxon>Embryophyta</taxon>
        <taxon>Tracheophyta</taxon>
        <taxon>Spermatophyta</taxon>
        <taxon>Magnoliopsida</taxon>
        <taxon>Liliopsida</taxon>
        <taxon>Dioscoreales</taxon>
        <taxon>Dioscoreaceae</taxon>
        <taxon>Dioscorea</taxon>
    </lineage>
</organism>
<accession>A0A9D5CDH1</accession>
<feature type="compositionally biased region" description="Basic and acidic residues" evidence="1">
    <location>
        <begin position="7"/>
        <end position="28"/>
    </location>
</feature>
<evidence type="ECO:0000313" key="2">
    <source>
        <dbReference type="EMBL" id="KAJ0970647.1"/>
    </source>
</evidence>
<dbReference type="GO" id="GO:0003676">
    <property type="term" value="F:nucleic acid binding"/>
    <property type="evidence" value="ECO:0007669"/>
    <property type="project" value="InterPro"/>
</dbReference>
<feature type="region of interest" description="Disordered" evidence="1">
    <location>
        <begin position="1"/>
        <end position="150"/>
    </location>
</feature>
<comment type="caution">
    <text evidence="2">The sequence shown here is derived from an EMBL/GenBank/DDBJ whole genome shotgun (WGS) entry which is preliminary data.</text>
</comment>
<proteinExistence type="predicted"/>
<dbReference type="GO" id="GO:0008270">
    <property type="term" value="F:zinc ion binding"/>
    <property type="evidence" value="ECO:0007669"/>
    <property type="project" value="InterPro"/>
</dbReference>
<evidence type="ECO:0000313" key="3">
    <source>
        <dbReference type="Proteomes" id="UP001085076"/>
    </source>
</evidence>
<dbReference type="InterPro" id="IPR036875">
    <property type="entry name" value="Znf_CCHC_sf"/>
</dbReference>
<feature type="compositionally biased region" description="Basic and acidic residues" evidence="1">
    <location>
        <begin position="98"/>
        <end position="110"/>
    </location>
</feature>
<keyword evidence="3" id="KW-1185">Reference proteome</keyword>
<feature type="compositionally biased region" description="Basic residues" evidence="1">
    <location>
        <begin position="382"/>
        <end position="391"/>
    </location>
</feature>
<feature type="compositionally biased region" description="Basic and acidic residues" evidence="1">
    <location>
        <begin position="80"/>
        <end position="89"/>
    </location>
</feature>
<dbReference type="Gene3D" id="4.10.60.10">
    <property type="entry name" value="Zinc finger, CCHC-type"/>
    <property type="match status" value="1"/>
</dbReference>
<gene>
    <name evidence="2" type="ORF">J5N97_018606</name>
</gene>
<reference evidence="2" key="1">
    <citation type="submission" date="2021-03" db="EMBL/GenBank/DDBJ databases">
        <authorList>
            <person name="Li Z."/>
            <person name="Yang C."/>
        </authorList>
    </citation>
    <scope>NUCLEOTIDE SEQUENCE</scope>
    <source>
        <strain evidence="2">Dzin_1.0</strain>
        <tissue evidence="2">Leaf</tissue>
    </source>
</reference>
<protein>
    <recommendedName>
        <fullName evidence="4">CCHC-type domain-containing protein</fullName>
    </recommendedName>
</protein>
<feature type="region of interest" description="Disordered" evidence="1">
    <location>
        <begin position="182"/>
        <end position="243"/>
    </location>
</feature>
<dbReference type="OrthoDB" id="7486164at2759"/>
<dbReference type="SUPFAM" id="SSF57756">
    <property type="entry name" value="Retrovirus zinc finger-like domains"/>
    <property type="match status" value="1"/>
</dbReference>
<feature type="region of interest" description="Disordered" evidence="1">
    <location>
        <begin position="332"/>
        <end position="391"/>
    </location>
</feature>
<reference evidence="2" key="2">
    <citation type="journal article" date="2022" name="Hortic Res">
        <title>The genome of Dioscorea zingiberensis sheds light on the biosynthesis, origin and evolution of the medicinally important diosgenin saponins.</title>
        <authorList>
            <person name="Li Y."/>
            <person name="Tan C."/>
            <person name="Li Z."/>
            <person name="Guo J."/>
            <person name="Li S."/>
            <person name="Chen X."/>
            <person name="Wang C."/>
            <person name="Dai X."/>
            <person name="Yang H."/>
            <person name="Song W."/>
            <person name="Hou L."/>
            <person name="Xu J."/>
            <person name="Tong Z."/>
            <person name="Xu A."/>
            <person name="Yuan X."/>
            <person name="Wang W."/>
            <person name="Yang Q."/>
            <person name="Chen L."/>
            <person name="Sun Z."/>
            <person name="Wang K."/>
            <person name="Pan B."/>
            <person name="Chen J."/>
            <person name="Bao Y."/>
            <person name="Liu F."/>
            <person name="Qi X."/>
            <person name="Gang D.R."/>
            <person name="Wen J."/>
            <person name="Li J."/>
        </authorList>
    </citation>
    <scope>NUCLEOTIDE SEQUENCE</scope>
    <source>
        <strain evidence="2">Dzin_1.0</strain>
    </source>
</reference>
<evidence type="ECO:0000256" key="1">
    <source>
        <dbReference type="SAM" id="MobiDB-lite"/>
    </source>
</evidence>